<organism evidence="3 4">
    <name type="scientific">Spectribacter acetivorans</name>
    <dbReference type="NCBI Taxonomy" id="3075603"/>
    <lineage>
        <taxon>Bacteria</taxon>
        <taxon>Pseudomonadati</taxon>
        <taxon>Pseudomonadota</taxon>
        <taxon>Gammaproteobacteria</taxon>
        <taxon>Salinisphaerales</taxon>
        <taxon>Salinisphaeraceae</taxon>
        <taxon>Spectribacter</taxon>
    </lineage>
</organism>
<keyword evidence="4" id="KW-1185">Reference proteome</keyword>
<dbReference type="Proteomes" id="UP001259982">
    <property type="component" value="Unassembled WGS sequence"/>
</dbReference>
<accession>A0ABU3B7Y4</accession>
<evidence type="ECO:0000313" key="4">
    <source>
        <dbReference type="Proteomes" id="UP001259982"/>
    </source>
</evidence>
<name>A0ABU3B7Y4_9GAMM</name>
<feature type="signal peptide" evidence="2">
    <location>
        <begin position="1"/>
        <end position="27"/>
    </location>
</feature>
<evidence type="ECO:0000256" key="2">
    <source>
        <dbReference type="SAM" id="SignalP"/>
    </source>
</evidence>
<protein>
    <submittedName>
        <fullName evidence="3">TraU family protein</fullName>
    </submittedName>
</protein>
<feature type="compositionally biased region" description="Polar residues" evidence="1">
    <location>
        <begin position="309"/>
        <end position="320"/>
    </location>
</feature>
<comment type="caution">
    <text evidence="3">The sequence shown here is derived from an EMBL/GenBank/DDBJ whole genome shotgun (WGS) entry which is preliminary data.</text>
</comment>
<dbReference type="InterPro" id="IPR009649">
    <property type="entry name" value="TraU"/>
</dbReference>
<evidence type="ECO:0000313" key="3">
    <source>
        <dbReference type="EMBL" id="MDT0618582.1"/>
    </source>
</evidence>
<dbReference type="RefSeq" id="WP_311658725.1">
    <property type="nucleotide sequence ID" value="NZ_JAVRHY010000006.1"/>
</dbReference>
<evidence type="ECO:0000256" key="1">
    <source>
        <dbReference type="SAM" id="MobiDB-lite"/>
    </source>
</evidence>
<proteinExistence type="predicted"/>
<dbReference type="Pfam" id="PF06834">
    <property type="entry name" value="TraU"/>
    <property type="match status" value="2"/>
</dbReference>
<dbReference type="EMBL" id="JAVRHY010000006">
    <property type="protein sequence ID" value="MDT0618582.1"/>
    <property type="molecule type" value="Genomic_DNA"/>
</dbReference>
<feature type="chain" id="PRO_5045410827" evidence="2">
    <location>
        <begin position="28"/>
        <end position="393"/>
    </location>
</feature>
<feature type="compositionally biased region" description="Polar residues" evidence="1">
    <location>
        <begin position="338"/>
        <end position="347"/>
    </location>
</feature>
<reference evidence="3 4" key="1">
    <citation type="submission" date="2023-09" db="EMBL/GenBank/DDBJ databases">
        <authorList>
            <person name="Rey-Velasco X."/>
        </authorList>
    </citation>
    <scope>NUCLEOTIDE SEQUENCE [LARGE SCALE GENOMIC DNA]</scope>
    <source>
        <strain evidence="3 4">P385</strain>
    </source>
</reference>
<feature type="region of interest" description="Disordered" evidence="1">
    <location>
        <begin position="305"/>
        <end position="351"/>
    </location>
</feature>
<sequence length="393" mass="43168">MSHQRNWRRKIALLGLSLAAIWPVTSAADDDLICPSAEIWGSFLFTGICWDCVLPIRVFAGQIGDSAGAPAGAADSTVCLCEDELGVPEVGLTTGMWHPTKILEITHTPYCSPTLGGVRLSDSFKLLGGRSTQAGAGGGGKAFYNYHMYAFPLFEILEILIAPICTPASYTDFDLLFISELDPTWSDPELTLFAIPEALLFTGPSAALASLVDCPASSVGKPIDDIYWFAGCWGNLYPFSGHISGGSNPVRDTSLAASRAMAQLHRRGLAKRTVGEDTMCESQYFPHIKKSQYKMQMMYPRTEAAGSPFSPTDFQNTNTETGDEASTDDRGTEYTELTPGQRNTLENPGSWGETDTCCHRIGESTFRWGEWRNRPAKENHLYLLWQWVDCCLR</sequence>
<gene>
    <name evidence="3" type="ORF">RM531_08830</name>
</gene>
<keyword evidence="2" id="KW-0732">Signal</keyword>